<organism evidence="1">
    <name type="scientific">Panstrongylus lignarius</name>
    <dbReference type="NCBI Taxonomy" id="156445"/>
    <lineage>
        <taxon>Eukaryota</taxon>
        <taxon>Metazoa</taxon>
        <taxon>Ecdysozoa</taxon>
        <taxon>Arthropoda</taxon>
        <taxon>Hexapoda</taxon>
        <taxon>Insecta</taxon>
        <taxon>Pterygota</taxon>
        <taxon>Neoptera</taxon>
        <taxon>Paraneoptera</taxon>
        <taxon>Hemiptera</taxon>
        <taxon>Heteroptera</taxon>
        <taxon>Panheteroptera</taxon>
        <taxon>Cimicomorpha</taxon>
        <taxon>Reduviidae</taxon>
        <taxon>Triatominae</taxon>
        <taxon>Panstrongylus</taxon>
    </lineage>
</organism>
<proteinExistence type="predicted"/>
<protein>
    <submittedName>
        <fullName evidence="1">Putative secreted protein</fullName>
    </submittedName>
</protein>
<accession>A0A224Y182</accession>
<dbReference type="AlphaFoldDB" id="A0A224Y182"/>
<name>A0A224Y182_9HEMI</name>
<sequence length="121" mass="13832">MMHCCILFVTRSVFVKTSDSECSSMGSAQVKKRKKDVINRDEYKSLKIKYCKVKWFPQINHRGKNYSCKGASRAIHCLPNKAFSSSIPLMKTTCRTQGRSFSTILRCPIHFQATESETVDD</sequence>
<dbReference type="EMBL" id="GFTR01002033">
    <property type="protein sequence ID" value="JAW14393.1"/>
    <property type="molecule type" value="Transcribed_RNA"/>
</dbReference>
<reference evidence="1" key="1">
    <citation type="journal article" date="2018" name="PLoS Negl. Trop. Dis.">
        <title>An insight into the salivary gland and fat body transcriptome of Panstrongylus lignarius (Hemiptera: Heteroptera), the main vector of Chagas disease in Peru.</title>
        <authorList>
            <person name="Nevoa J.C."/>
            <person name="Mendes M.T."/>
            <person name="da Silva M.V."/>
            <person name="Soares S.C."/>
            <person name="Oliveira C.J.F."/>
            <person name="Ribeiro J.M.C."/>
        </authorList>
    </citation>
    <scope>NUCLEOTIDE SEQUENCE</scope>
</reference>
<evidence type="ECO:0000313" key="1">
    <source>
        <dbReference type="EMBL" id="JAW14393.1"/>
    </source>
</evidence>